<name>A0A1Y2GW52_9FUNG</name>
<keyword evidence="4" id="KW-1185">Reference proteome</keyword>
<gene>
    <name evidence="3" type="ORF">BCR41DRAFT_393682</name>
</gene>
<dbReference type="EMBL" id="MCFF01000007">
    <property type="protein sequence ID" value="ORZ26499.1"/>
    <property type="molecule type" value="Genomic_DNA"/>
</dbReference>
<dbReference type="RefSeq" id="XP_021884264.1">
    <property type="nucleotide sequence ID" value="XM_022028585.1"/>
</dbReference>
<protein>
    <recommendedName>
        <fullName evidence="2">DUF7137 domain-containing protein</fullName>
    </recommendedName>
</protein>
<comment type="caution">
    <text evidence="3">The sequence shown here is derived from an EMBL/GenBank/DDBJ whole genome shotgun (WGS) entry which is preliminary data.</text>
</comment>
<organism evidence="3 4">
    <name type="scientific">Lobosporangium transversale</name>
    <dbReference type="NCBI Taxonomy" id="64571"/>
    <lineage>
        <taxon>Eukaryota</taxon>
        <taxon>Fungi</taxon>
        <taxon>Fungi incertae sedis</taxon>
        <taxon>Mucoromycota</taxon>
        <taxon>Mortierellomycotina</taxon>
        <taxon>Mortierellomycetes</taxon>
        <taxon>Mortierellales</taxon>
        <taxon>Mortierellaceae</taxon>
        <taxon>Lobosporangium</taxon>
    </lineage>
</organism>
<reference evidence="3 4" key="1">
    <citation type="submission" date="2016-07" db="EMBL/GenBank/DDBJ databases">
        <title>Pervasive Adenine N6-methylation of Active Genes in Fungi.</title>
        <authorList>
            <consortium name="DOE Joint Genome Institute"/>
            <person name="Mondo S.J."/>
            <person name="Dannebaum R.O."/>
            <person name="Kuo R.C."/>
            <person name="Labutti K."/>
            <person name="Haridas S."/>
            <person name="Kuo A."/>
            <person name="Salamov A."/>
            <person name="Ahrendt S.R."/>
            <person name="Lipzen A."/>
            <person name="Sullivan W."/>
            <person name="Andreopoulos W.B."/>
            <person name="Clum A."/>
            <person name="Lindquist E."/>
            <person name="Daum C."/>
            <person name="Ramamoorthy G.K."/>
            <person name="Gryganskyi A."/>
            <person name="Culley D."/>
            <person name="Magnuson J.K."/>
            <person name="James T.Y."/>
            <person name="O'Malley M.A."/>
            <person name="Stajich J.E."/>
            <person name="Spatafora J.W."/>
            <person name="Visel A."/>
            <person name="Grigoriev I.V."/>
        </authorList>
    </citation>
    <scope>NUCLEOTIDE SEQUENCE [LARGE SCALE GENOMIC DNA]</scope>
    <source>
        <strain evidence="3 4">NRRL 3116</strain>
    </source>
</reference>
<keyword evidence="1" id="KW-1133">Transmembrane helix</keyword>
<evidence type="ECO:0000259" key="2">
    <source>
        <dbReference type="Pfam" id="PF23585"/>
    </source>
</evidence>
<dbReference type="InParanoid" id="A0A1Y2GW52"/>
<feature type="domain" description="DUF7137" evidence="2">
    <location>
        <begin position="61"/>
        <end position="194"/>
    </location>
</feature>
<dbReference type="GeneID" id="33570428"/>
<accession>A0A1Y2GW52</accession>
<keyword evidence="1" id="KW-0472">Membrane</keyword>
<evidence type="ECO:0000313" key="4">
    <source>
        <dbReference type="Proteomes" id="UP000193648"/>
    </source>
</evidence>
<dbReference type="Proteomes" id="UP000193648">
    <property type="component" value="Unassembled WGS sequence"/>
</dbReference>
<dbReference type="AlphaFoldDB" id="A0A1Y2GW52"/>
<dbReference type="InterPro" id="IPR055561">
    <property type="entry name" value="DUF7137"/>
</dbReference>
<proteinExistence type="predicted"/>
<evidence type="ECO:0000313" key="3">
    <source>
        <dbReference type="EMBL" id="ORZ26499.1"/>
    </source>
</evidence>
<dbReference type="PANTHER" id="PTHR42028:SF1">
    <property type="entry name" value="YALI0E30657P"/>
    <property type="match status" value="1"/>
</dbReference>
<evidence type="ECO:0000256" key="1">
    <source>
        <dbReference type="SAM" id="Phobius"/>
    </source>
</evidence>
<keyword evidence="1" id="KW-0812">Transmembrane</keyword>
<dbReference type="Pfam" id="PF23585">
    <property type="entry name" value="DUF7137"/>
    <property type="match status" value="1"/>
</dbReference>
<sequence>MYGHLSTRRAGLDIVKGSESNAGSPLTSQIPPFLAPQSSNTTINSPSLKSVSSPNILGSKMPVSHLNLISPKPSQSNFPLFRIGMPIVFKWAFNGTTLMFPPANLTVDVSLNLDPPNVWPVANVSGSTTSVLWDTAKANSSVLFVGFYTLNIYDPTTGRNGTVTSGHLAPYSGLRFGLYRGGPSISKTDGKDCASCRLSSSAPEKFWGFLQMQHTILIVIGVAIIEMFNL</sequence>
<feature type="transmembrane region" description="Helical" evidence="1">
    <location>
        <begin position="206"/>
        <end position="228"/>
    </location>
</feature>
<dbReference type="OrthoDB" id="2435509at2759"/>
<dbReference type="PANTHER" id="PTHR42028">
    <property type="entry name" value="CHROMOSOME 1, WHOLE GENOME SHOTGUN SEQUENCE"/>
    <property type="match status" value="1"/>
</dbReference>